<dbReference type="GO" id="GO:0022857">
    <property type="term" value="F:transmembrane transporter activity"/>
    <property type="evidence" value="ECO:0007669"/>
    <property type="project" value="InterPro"/>
</dbReference>
<dbReference type="PROSITE" id="PS50850">
    <property type="entry name" value="MFS"/>
    <property type="match status" value="1"/>
</dbReference>
<evidence type="ECO:0000256" key="4">
    <source>
        <dbReference type="ARBA" id="ARBA00022692"/>
    </source>
</evidence>
<feature type="transmembrane region" description="Helical" evidence="8">
    <location>
        <begin position="396"/>
        <end position="416"/>
    </location>
</feature>
<dbReference type="AlphaFoldDB" id="A0A423VCK1"/>
<organism evidence="10 11">
    <name type="scientific">Cytospora schulzeri</name>
    <dbReference type="NCBI Taxonomy" id="448051"/>
    <lineage>
        <taxon>Eukaryota</taxon>
        <taxon>Fungi</taxon>
        <taxon>Dikarya</taxon>
        <taxon>Ascomycota</taxon>
        <taxon>Pezizomycotina</taxon>
        <taxon>Sordariomycetes</taxon>
        <taxon>Sordariomycetidae</taxon>
        <taxon>Diaporthales</taxon>
        <taxon>Cytosporaceae</taxon>
        <taxon>Cytospora</taxon>
    </lineage>
</organism>
<keyword evidence="3" id="KW-1003">Cell membrane</keyword>
<comment type="caution">
    <text evidence="10">The sequence shown here is derived from an EMBL/GenBank/DDBJ whole genome shotgun (WGS) entry which is preliminary data.</text>
</comment>
<dbReference type="FunFam" id="1.20.1250.20:FF:000082">
    <property type="entry name" value="MFS multidrug transporter, putative"/>
    <property type="match status" value="1"/>
</dbReference>
<evidence type="ECO:0000313" key="10">
    <source>
        <dbReference type="EMBL" id="ROV88552.1"/>
    </source>
</evidence>
<feature type="transmembrane region" description="Helical" evidence="8">
    <location>
        <begin position="336"/>
        <end position="355"/>
    </location>
</feature>
<keyword evidence="6 8" id="KW-0472">Membrane</keyword>
<comment type="subcellular location">
    <subcellularLocation>
        <location evidence="1">Cell membrane</location>
        <topology evidence="1">Multi-pass membrane protein</topology>
    </subcellularLocation>
</comment>
<feature type="domain" description="Major facilitator superfamily (MFS) profile" evidence="9">
    <location>
        <begin position="65"/>
        <end position="475"/>
    </location>
</feature>
<dbReference type="InterPro" id="IPR036259">
    <property type="entry name" value="MFS_trans_sf"/>
</dbReference>
<feature type="compositionally biased region" description="Basic and acidic residues" evidence="7">
    <location>
        <begin position="1"/>
        <end position="10"/>
    </location>
</feature>
<evidence type="ECO:0000256" key="3">
    <source>
        <dbReference type="ARBA" id="ARBA00022475"/>
    </source>
</evidence>
<feature type="transmembrane region" description="Helical" evidence="8">
    <location>
        <begin position="156"/>
        <end position="176"/>
    </location>
</feature>
<evidence type="ECO:0000259" key="9">
    <source>
        <dbReference type="PROSITE" id="PS50850"/>
    </source>
</evidence>
<dbReference type="CDD" id="cd17323">
    <property type="entry name" value="MFS_Tpo1_MDR_like"/>
    <property type="match status" value="1"/>
</dbReference>
<dbReference type="PANTHER" id="PTHR23502:SF135">
    <property type="entry name" value="MAJOR FACILITATOR SUPERFAMILY (MFS) PROFILE DOMAIN-CONTAINING PROTEIN-RELATED"/>
    <property type="match status" value="1"/>
</dbReference>
<reference evidence="10 11" key="1">
    <citation type="submission" date="2015-09" db="EMBL/GenBank/DDBJ databases">
        <title>Host preference determinants of Valsa canker pathogens revealed by comparative genomics.</title>
        <authorList>
            <person name="Yin Z."/>
            <person name="Huang L."/>
        </authorList>
    </citation>
    <scope>NUCLEOTIDE SEQUENCE [LARGE SCALE GENOMIC DNA]</scope>
    <source>
        <strain evidence="10 11">03-1</strain>
    </source>
</reference>
<dbReference type="SUPFAM" id="SSF103473">
    <property type="entry name" value="MFS general substrate transporter"/>
    <property type="match status" value="1"/>
</dbReference>
<dbReference type="InterPro" id="IPR020846">
    <property type="entry name" value="MFS_dom"/>
</dbReference>
<dbReference type="InterPro" id="IPR011701">
    <property type="entry name" value="MFS"/>
</dbReference>
<feature type="transmembrane region" description="Helical" evidence="8">
    <location>
        <begin position="297"/>
        <end position="316"/>
    </location>
</feature>
<accession>A0A423VCK1</accession>
<dbReference type="Pfam" id="PF07690">
    <property type="entry name" value="MFS_1"/>
    <property type="match status" value="1"/>
</dbReference>
<protein>
    <recommendedName>
        <fullName evidence="9">Major facilitator superfamily (MFS) profile domain-containing protein</fullName>
    </recommendedName>
</protein>
<evidence type="ECO:0000256" key="7">
    <source>
        <dbReference type="SAM" id="MobiDB-lite"/>
    </source>
</evidence>
<evidence type="ECO:0000256" key="1">
    <source>
        <dbReference type="ARBA" id="ARBA00004651"/>
    </source>
</evidence>
<dbReference type="STRING" id="356882.A0A423VCK1"/>
<dbReference type="EMBL" id="LKEA01000078">
    <property type="protein sequence ID" value="ROV88552.1"/>
    <property type="molecule type" value="Genomic_DNA"/>
</dbReference>
<evidence type="ECO:0000256" key="8">
    <source>
        <dbReference type="SAM" id="Phobius"/>
    </source>
</evidence>
<dbReference type="PANTHER" id="PTHR23502">
    <property type="entry name" value="MAJOR FACILITATOR SUPERFAMILY"/>
    <property type="match status" value="1"/>
</dbReference>
<feature type="transmembrane region" description="Helical" evidence="8">
    <location>
        <begin position="220"/>
        <end position="240"/>
    </location>
</feature>
<proteinExistence type="inferred from homology"/>
<keyword evidence="4 8" id="KW-0812">Transmembrane</keyword>
<dbReference type="Gene3D" id="1.20.1250.20">
    <property type="entry name" value="MFS general substrate transporter like domains"/>
    <property type="match status" value="1"/>
</dbReference>
<evidence type="ECO:0000313" key="11">
    <source>
        <dbReference type="Proteomes" id="UP000283895"/>
    </source>
</evidence>
<feature type="compositionally biased region" description="Polar residues" evidence="7">
    <location>
        <begin position="14"/>
        <end position="23"/>
    </location>
</feature>
<name>A0A423VCK1_9PEZI</name>
<sequence length="475" mass="51026">MATDASDIRASEAGTVSNPSSLTPVEFGDRKHEYPGEDAADVVDWSGPDNNANPHKWPSHKKWTHIVLVSLLALVTNMAPTICVPGINELTADFDVRSATVGTLAITLYSLGLAIGPMAISPLSETYGRLPVYHATNGVFVAFIVATALSRNIAQFIVFRVLSGLAGGTPMALGGGTIADVTVPENRAIAMALFSLGPLAGPILGPVIGGFTAGPLGWRWSFWILAIFSGGILLASALLMRETYPKVLLERKAAHLRNITGNKNLHYNLGSTSYLSPTQAVVAALVRPCSLLVKSPILLVISIYVAFISGTLYLLLTTFADVFEGQYGFNTTISGLPYLGLGAALVMAMVAFRVLSNRIRRQEPLRPESRLILMIWFSPLVSLGLFLYGWTAYYKVHWIVPILGTSIIGFGVFFVLMPAQLYLVDVFGSHSAASALGANNLLRFLANTFLPLAGPPMYKSLGFGSRLRARSAERI</sequence>
<feature type="transmembrane region" description="Helical" evidence="8">
    <location>
        <begin position="371"/>
        <end position="390"/>
    </location>
</feature>
<keyword evidence="11" id="KW-1185">Reference proteome</keyword>
<evidence type="ECO:0000256" key="6">
    <source>
        <dbReference type="ARBA" id="ARBA00023136"/>
    </source>
</evidence>
<feature type="transmembrane region" description="Helical" evidence="8">
    <location>
        <begin position="132"/>
        <end position="150"/>
    </location>
</feature>
<evidence type="ECO:0000256" key="5">
    <source>
        <dbReference type="ARBA" id="ARBA00022989"/>
    </source>
</evidence>
<dbReference type="OrthoDB" id="5296287at2759"/>
<evidence type="ECO:0000256" key="2">
    <source>
        <dbReference type="ARBA" id="ARBA00008335"/>
    </source>
</evidence>
<feature type="transmembrane region" description="Helical" evidence="8">
    <location>
        <begin position="66"/>
        <end position="87"/>
    </location>
</feature>
<dbReference type="Proteomes" id="UP000283895">
    <property type="component" value="Unassembled WGS sequence"/>
</dbReference>
<comment type="similarity">
    <text evidence="2">Belongs to the major facilitator superfamily.</text>
</comment>
<keyword evidence="5 8" id="KW-1133">Transmembrane helix</keyword>
<dbReference type="GO" id="GO:0005886">
    <property type="term" value="C:plasma membrane"/>
    <property type="evidence" value="ECO:0007669"/>
    <property type="project" value="UniProtKB-SubCell"/>
</dbReference>
<gene>
    <name evidence="10" type="ORF">VMCG_10379</name>
</gene>
<feature type="transmembrane region" description="Helical" evidence="8">
    <location>
        <begin position="188"/>
        <end position="208"/>
    </location>
</feature>
<feature type="region of interest" description="Disordered" evidence="7">
    <location>
        <begin position="1"/>
        <end position="33"/>
    </location>
</feature>
<feature type="transmembrane region" description="Helical" evidence="8">
    <location>
        <begin position="99"/>
        <end position="120"/>
    </location>
</feature>